<organism evidence="1 2">
    <name type="scientific">Xenopus laevis</name>
    <name type="common">African clawed frog</name>
    <dbReference type="NCBI Taxonomy" id="8355"/>
    <lineage>
        <taxon>Eukaryota</taxon>
        <taxon>Metazoa</taxon>
        <taxon>Chordata</taxon>
        <taxon>Craniata</taxon>
        <taxon>Vertebrata</taxon>
        <taxon>Euteleostomi</taxon>
        <taxon>Amphibia</taxon>
        <taxon>Batrachia</taxon>
        <taxon>Anura</taxon>
        <taxon>Pipoidea</taxon>
        <taxon>Pipidae</taxon>
        <taxon>Xenopodinae</taxon>
        <taxon>Xenopus</taxon>
        <taxon>Xenopus</taxon>
    </lineage>
</organism>
<dbReference type="AlphaFoldDB" id="A0A974DB37"/>
<gene>
    <name evidence="1" type="ORF">XELAEV_18017324mg</name>
</gene>
<proteinExistence type="predicted"/>
<accession>A0A974DB37</accession>
<reference evidence="2" key="1">
    <citation type="journal article" date="2016" name="Nature">
        <title>Genome evolution in the allotetraploid frog Xenopus laevis.</title>
        <authorList>
            <person name="Session A.M."/>
            <person name="Uno Y."/>
            <person name="Kwon T."/>
            <person name="Chapman J.A."/>
            <person name="Toyoda A."/>
            <person name="Takahashi S."/>
            <person name="Fukui A."/>
            <person name="Hikosaka A."/>
            <person name="Suzuki A."/>
            <person name="Kondo M."/>
            <person name="van Heeringen S.J."/>
            <person name="Quigley I."/>
            <person name="Heinz S."/>
            <person name="Ogino H."/>
            <person name="Ochi H."/>
            <person name="Hellsten U."/>
            <person name="Lyons J.B."/>
            <person name="Simakov O."/>
            <person name="Putnam N."/>
            <person name="Stites J."/>
            <person name="Kuroki Y."/>
            <person name="Tanaka T."/>
            <person name="Michiue T."/>
            <person name="Watanabe M."/>
            <person name="Bogdanovic O."/>
            <person name="Lister R."/>
            <person name="Georgiou G."/>
            <person name="Paranjpe S.S."/>
            <person name="van Kruijsbergen I."/>
            <person name="Shu S."/>
            <person name="Carlson J."/>
            <person name="Kinoshita T."/>
            <person name="Ohta Y."/>
            <person name="Mawaribuchi S."/>
            <person name="Jenkins J."/>
            <person name="Grimwood J."/>
            <person name="Schmutz J."/>
            <person name="Mitros T."/>
            <person name="Mozaffari S.V."/>
            <person name="Suzuki Y."/>
            <person name="Haramoto Y."/>
            <person name="Yamamoto T.S."/>
            <person name="Takagi C."/>
            <person name="Heald R."/>
            <person name="Miller K."/>
            <person name="Haudenschild C."/>
            <person name="Kitzman J."/>
            <person name="Nakayama T."/>
            <person name="Izutsu Y."/>
            <person name="Robert J."/>
            <person name="Fortriede J."/>
            <person name="Burns K."/>
            <person name="Lotay V."/>
            <person name="Karimi K."/>
            <person name="Yasuoka Y."/>
            <person name="Dichmann D.S."/>
            <person name="Flajnik M.F."/>
            <person name="Houston D.W."/>
            <person name="Shendure J."/>
            <person name="DuPasquier L."/>
            <person name="Vize P.D."/>
            <person name="Zorn A.M."/>
            <person name="Ito M."/>
            <person name="Marcotte E.M."/>
            <person name="Wallingford J.B."/>
            <person name="Ito Y."/>
            <person name="Asashima M."/>
            <person name="Ueno N."/>
            <person name="Matsuda Y."/>
            <person name="Veenstra G.J."/>
            <person name="Fujiyama A."/>
            <person name="Harland R.M."/>
            <person name="Taira M."/>
            <person name="Rokhsar D.S."/>
        </authorList>
    </citation>
    <scope>NUCLEOTIDE SEQUENCE [LARGE SCALE GENOMIC DNA]</scope>
    <source>
        <strain evidence="2">J</strain>
    </source>
</reference>
<sequence>MIIERQSGVCYLYRKSTVYLEVGVESMAKRQISSSELGMSIFFLTHFCTTVTILLDTELFQSKWPQSQLFSLQVMKCPYTAFGAGKSFAQHCYRTRTDVSCFLVI</sequence>
<evidence type="ECO:0000313" key="2">
    <source>
        <dbReference type="Proteomes" id="UP000694892"/>
    </source>
</evidence>
<dbReference type="Proteomes" id="UP000694892">
    <property type="component" value="Chromosome 3L"/>
</dbReference>
<protein>
    <submittedName>
        <fullName evidence="1">Uncharacterized protein</fullName>
    </submittedName>
</protein>
<dbReference type="EMBL" id="CM004470">
    <property type="protein sequence ID" value="OCT88694.1"/>
    <property type="molecule type" value="Genomic_DNA"/>
</dbReference>
<name>A0A974DB37_XENLA</name>
<evidence type="ECO:0000313" key="1">
    <source>
        <dbReference type="EMBL" id="OCT88694.1"/>
    </source>
</evidence>